<dbReference type="Proteomes" id="UP000326198">
    <property type="component" value="Unassembled WGS sequence"/>
</dbReference>
<organism evidence="2 3">
    <name type="scientific">Aspergillus bertholletiae</name>
    <dbReference type="NCBI Taxonomy" id="1226010"/>
    <lineage>
        <taxon>Eukaryota</taxon>
        <taxon>Fungi</taxon>
        <taxon>Dikarya</taxon>
        <taxon>Ascomycota</taxon>
        <taxon>Pezizomycotina</taxon>
        <taxon>Eurotiomycetes</taxon>
        <taxon>Eurotiomycetidae</taxon>
        <taxon>Eurotiales</taxon>
        <taxon>Aspergillaceae</taxon>
        <taxon>Aspergillus</taxon>
        <taxon>Aspergillus subgen. Circumdati</taxon>
    </lineage>
</organism>
<evidence type="ECO:0000313" key="2">
    <source>
        <dbReference type="EMBL" id="KAE8376463.1"/>
    </source>
</evidence>
<feature type="transmembrane region" description="Helical" evidence="1">
    <location>
        <begin position="31"/>
        <end position="52"/>
    </location>
</feature>
<gene>
    <name evidence="2" type="ORF">BDV26DRAFT_265612</name>
</gene>
<protein>
    <submittedName>
        <fullName evidence="2">Uncharacterized protein</fullName>
    </submittedName>
</protein>
<proteinExistence type="predicted"/>
<keyword evidence="1" id="KW-0812">Transmembrane</keyword>
<dbReference type="EMBL" id="ML736240">
    <property type="protein sequence ID" value="KAE8376463.1"/>
    <property type="molecule type" value="Genomic_DNA"/>
</dbReference>
<evidence type="ECO:0000256" key="1">
    <source>
        <dbReference type="SAM" id="Phobius"/>
    </source>
</evidence>
<reference evidence="2 3" key="1">
    <citation type="submission" date="2019-04" db="EMBL/GenBank/DDBJ databases">
        <title>Friends and foes A comparative genomics studyof 23 Aspergillus species from section Flavi.</title>
        <authorList>
            <consortium name="DOE Joint Genome Institute"/>
            <person name="Kjaerbolling I."/>
            <person name="Vesth T."/>
            <person name="Frisvad J.C."/>
            <person name="Nybo J.L."/>
            <person name="Theobald S."/>
            <person name="Kildgaard S."/>
            <person name="Isbrandt T."/>
            <person name="Kuo A."/>
            <person name="Sato A."/>
            <person name="Lyhne E.K."/>
            <person name="Kogle M.E."/>
            <person name="Wiebenga A."/>
            <person name="Kun R.S."/>
            <person name="Lubbers R.J."/>
            <person name="Makela M.R."/>
            <person name="Barry K."/>
            <person name="Chovatia M."/>
            <person name="Clum A."/>
            <person name="Daum C."/>
            <person name="Haridas S."/>
            <person name="He G."/>
            <person name="LaButti K."/>
            <person name="Lipzen A."/>
            <person name="Mondo S."/>
            <person name="Riley R."/>
            <person name="Salamov A."/>
            <person name="Simmons B.A."/>
            <person name="Magnuson J.K."/>
            <person name="Henrissat B."/>
            <person name="Mortensen U.H."/>
            <person name="Larsen T.O."/>
            <person name="Devries R.P."/>
            <person name="Grigoriev I.V."/>
            <person name="Machida M."/>
            <person name="Baker S.E."/>
            <person name="Andersen M.R."/>
        </authorList>
    </citation>
    <scope>NUCLEOTIDE SEQUENCE [LARGE SCALE GENOMIC DNA]</scope>
    <source>
        <strain evidence="2 3">IBT 29228</strain>
    </source>
</reference>
<dbReference type="AlphaFoldDB" id="A0A5N7B355"/>
<name>A0A5N7B355_9EURO</name>
<accession>A0A5N7B355</accession>
<keyword evidence="3" id="KW-1185">Reference proteome</keyword>
<keyword evidence="1" id="KW-1133">Transmembrane helix</keyword>
<keyword evidence="1" id="KW-0472">Membrane</keyword>
<evidence type="ECO:0000313" key="3">
    <source>
        <dbReference type="Proteomes" id="UP000326198"/>
    </source>
</evidence>
<sequence length="68" mass="7797">MRDEQLASFEARVAWTRSVAIVSGGGWMERWLKTLGLMIITLGGYSNLIQWGKEMIDRTRRRAKGKRG</sequence>